<dbReference type="Proteomes" id="UP000652761">
    <property type="component" value="Unassembled WGS sequence"/>
</dbReference>
<proteinExistence type="predicted"/>
<dbReference type="InterPro" id="IPR015943">
    <property type="entry name" value="WD40/YVTN_repeat-like_dom_sf"/>
</dbReference>
<dbReference type="EMBL" id="NMUH01001192">
    <property type="protein sequence ID" value="MQL89949.1"/>
    <property type="molecule type" value="Genomic_DNA"/>
</dbReference>
<dbReference type="GO" id="GO:0042594">
    <property type="term" value="P:response to starvation"/>
    <property type="evidence" value="ECO:0007669"/>
    <property type="project" value="TreeGrafter"/>
</dbReference>
<dbReference type="OrthoDB" id="25778at2759"/>
<name>A0A843VEQ9_COLES</name>
<dbReference type="InterPro" id="IPR036322">
    <property type="entry name" value="WD40_repeat_dom_sf"/>
</dbReference>
<evidence type="ECO:0000313" key="5">
    <source>
        <dbReference type="EMBL" id="MQL89949.1"/>
    </source>
</evidence>
<feature type="compositionally biased region" description="Polar residues" evidence="2">
    <location>
        <begin position="342"/>
        <end position="360"/>
    </location>
</feature>
<dbReference type="InterPro" id="IPR045142">
    <property type="entry name" value="BCAS3-like"/>
</dbReference>
<evidence type="ECO:0000256" key="2">
    <source>
        <dbReference type="SAM" id="MobiDB-lite"/>
    </source>
</evidence>
<dbReference type="InterPro" id="IPR048382">
    <property type="entry name" value="BCAS3_WD40"/>
</dbReference>
<dbReference type="InterPro" id="IPR022175">
    <property type="entry name" value="BCAS3_dom"/>
</dbReference>
<comment type="caution">
    <text evidence="5">The sequence shown here is derived from an EMBL/GenBank/DDBJ whole genome shotgun (WGS) entry which is preliminary data.</text>
</comment>
<organism evidence="5 6">
    <name type="scientific">Colocasia esculenta</name>
    <name type="common">Wild taro</name>
    <name type="synonym">Arum esculentum</name>
    <dbReference type="NCBI Taxonomy" id="4460"/>
    <lineage>
        <taxon>Eukaryota</taxon>
        <taxon>Viridiplantae</taxon>
        <taxon>Streptophyta</taxon>
        <taxon>Embryophyta</taxon>
        <taxon>Tracheophyta</taxon>
        <taxon>Spermatophyta</taxon>
        <taxon>Magnoliopsida</taxon>
        <taxon>Liliopsida</taxon>
        <taxon>Araceae</taxon>
        <taxon>Aroideae</taxon>
        <taxon>Colocasieae</taxon>
        <taxon>Colocasia</taxon>
    </lineage>
</organism>
<protein>
    <recommendedName>
        <fullName evidence="7">BCAS3 domain-containing protein</fullName>
    </recommendedName>
</protein>
<feature type="domain" description="BCAS3" evidence="3">
    <location>
        <begin position="629"/>
        <end position="773"/>
    </location>
</feature>
<evidence type="ECO:0000256" key="1">
    <source>
        <dbReference type="ARBA" id="ARBA00004329"/>
    </source>
</evidence>
<dbReference type="InterPro" id="IPR001680">
    <property type="entry name" value="WD40_rpt"/>
</dbReference>
<evidence type="ECO:0000259" key="3">
    <source>
        <dbReference type="Pfam" id="PF12490"/>
    </source>
</evidence>
<dbReference type="SMART" id="SM00320">
    <property type="entry name" value="WD40"/>
    <property type="match status" value="3"/>
</dbReference>
<dbReference type="GO" id="GO:0000407">
    <property type="term" value="C:phagophore assembly site"/>
    <property type="evidence" value="ECO:0007669"/>
    <property type="project" value="UniProtKB-SubCell"/>
</dbReference>
<sequence length="875" mass="94326">MRNDVQKAQGGVPRSAKGGGFFSRRALSSYLRIVSSGASTVASSVRSAGASVASSIAEREDGAGCDQVSLFFFIVHWAGFDELEVEDDAPRHVLLLGYRSGFQVWDVEEADDVHELASRHDGPVSFLQVQRRPLPTRKSEDRFADVRPLLAIAGDGSSSGGCNNYDGSVSNGDMGSCPDLSNGNFVPTTVKIYSLKTHSYVHVLKFRSAVYTVRSSPRVLAVSQANQIHCFDAATLEREYTILTSPLISGIPGTGSIGYGPLAVGPRWLAYSGSPVVVSNCGRVSPEHLSSASSLSTSPSNGSLVAHYAKESSKQLAAGIMTLGDIGYKKLSKYCSELLPDGSNQRQGNPSLRKNGTTNGHLPDGENAGMVRVIVRDLVSKSVVVQFRAHRSPISALCFDPSGIVLVTASVHGNNINVFRVMPPPSGGSLGSDANGSYTHLYKLQRGFTNAIIQDISFSNDSQWIMISSSHGTSHLFAISPSGGATKLPSNDVGFVNSNIGFDVSARGAAHRQTGSYMSKLNEQILFTPDSPITLSVVSRIRNGCNGWKGAVTGAAAAATGRVSPLCGAIASSFHNCNDIGVYRDVDTLRTKQHLLVFSPSGCVIQYVLRHLTGADLGTDVSGLSTFHESAHHSDDSLVVEAIQKWDICHKQKRRDQGDNIDIYGEHRSGDNAKHLQKGIKKGTSIHPTDSSAVATPTVSAEEKCHLYISEVELHTHASKVPLWAKSEIYFQIMLGDNIKMGTGVLSHGEMEVERIPTCTIEARSKGLIPVFDHLQLPMLQQSRSALFLKLMITVVFRQIQLIFGQDTVIKVVFQLVSEPNIQPARHVCSYAKSARWEWDAKLLKAITYLGKPKTTCLLASCSPHSPTCLPMLFM</sequence>
<dbReference type="PANTHER" id="PTHR13268">
    <property type="entry name" value="BREAST CARCINOMA AMPLIFIED SEQUENCE 3"/>
    <property type="match status" value="1"/>
</dbReference>
<dbReference type="PANTHER" id="PTHR13268:SF7">
    <property type="entry name" value="AUTOPHAGY-RELATED PROTEIN 18F"/>
    <property type="match status" value="1"/>
</dbReference>
<dbReference type="Pfam" id="PF21034">
    <property type="entry name" value="BCAS3_WD40"/>
    <property type="match status" value="1"/>
</dbReference>
<reference evidence="5" key="1">
    <citation type="submission" date="2017-07" db="EMBL/GenBank/DDBJ databases">
        <title>Taro Niue Genome Assembly and Annotation.</title>
        <authorList>
            <person name="Atibalentja N."/>
            <person name="Keating K."/>
            <person name="Fields C.J."/>
        </authorList>
    </citation>
    <scope>NUCLEOTIDE SEQUENCE</scope>
    <source>
        <strain evidence="5">Niue_2</strain>
        <tissue evidence="5">Leaf</tissue>
    </source>
</reference>
<dbReference type="GO" id="GO:0006914">
    <property type="term" value="P:autophagy"/>
    <property type="evidence" value="ECO:0007669"/>
    <property type="project" value="InterPro"/>
</dbReference>
<dbReference type="Pfam" id="PF12490">
    <property type="entry name" value="BCAS3"/>
    <property type="match status" value="1"/>
</dbReference>
<evidence type="ECO:0000313" key="6">
    <source>
        <dbReference type="Proteomes" id="UP000652761"/>
    </source>
</evidence>
<dbReference type="AlphaFoldDB" id="A0A843VEQ9"/>
<gene>
    <name evidence="5" type="ORF">Taro_022533</name>
</gene>
<evidence type="ECO:0000259" key="4">
    <source>
        <dbReference type="Pfam" id="PF21034"/>
    </source>
</evidence>
<feature type="domain" description="BCAS3 WD40" evidence="4">
    <location>
        <begin position="80"/>
        <end position="486"/>
    </location>
</feature>
<accession>A0A843VEQ9</accession>
<evidence type="ECO:0008006" key="7">
    <source>
        <dbReference type="Google" id="ProtNLM"/>
    </source>
</evidence>
<comment type="subcellular location">
    <subcellularLocation>
        <location evidence="1">Preautophagosomal structure</location>
    </subcellularLocation>
</comment>
<feature type="region of interest" description="Disordered" evidence="2">
    <location>
        <begin position="340"/>
        <end position="366"/>
    </location>
</feature>
<dbReference type="SUPFAM" id="SSF50978">
    <property type="entry name" value="WD40 repeat-like"/>
    <property type="match status" value="1"/>
</dbReference>
<keyword evidence="6" id="KW-1185">Reference proteome</keyword>
<dbReference type="Gene3D" id="2.130.10.10">
    <property type="entry name" value="YVTN repeat-like/Quinoprotein amine dehydrogenase"/>
    <property type="match status" value="2"/>
</dbReference>